<comment type="cofactor">
    <cofactor evidence="9">
        <name>[4Fe-4S] cluster</name>
        <dbReference type="ChEBI" id="CHEBI:49883"/>
    </cofactor>
    <text evidence="9">Binds 1 [4Fe-4S] cluster. The cluster is coordinated with 3 cysteines and an exchangeable S-adenosyl-L-methionine.</text>
</comment>
<keyword evidence="8 9" id="KW-0411">Iron-sulfur</keyword>
<comment type="function">
    <text evidence="9">Activation of pyruvate formate-lyase under anaerobic conditions by generation of an organic free radical, using S-adenosylmethionine and reduced flavodoxin as cosubstrates to produce 5'-deoxy-adenosine.</text>
</comment>
<keyword evidence="3 9" id="KW-0004">4Fe-4S</keyword>
<keyword evidence="9" id="KW-0963">Cytoplasm</keyword>
<dbReference type="InterPro" id="IPR013785">
    <property type="entry name" value="Aldolase_TIM"/>
</dbReference>
<dbReference type="PROSITE" id="PS51918">
    <property type="entry name" value="RADICAL_SAM"/>
    <property type="match status" value="1"/>
</dbReference>
<proteinExistence type="inferred from homology"/>
<dbReference type="Gene3D" id="3.20.20.70">
    <property type="entry name" value="Aldolase class I"/>
    <property type="match status" value="1"/>
</dbReference>
<evidence type="ECO:0000313" key="12">
    <source>
        <dbReference type="Proteomes" id="UP001348817"/>
    </source>
</evidence>
<dbReference type="PANTHER" id="PTHR30352:SF5">
    <property type="entry name" value="PYRUVATE FORMATE-LYASE 1-ACTIVATING ENZYME"/>
    <property type="match status" value="1"/>
</dbReference>
<dbReference type="Pfam" id="PF04055">
    <property type="entry name" value="Radical_SAM"/>
    <property type="match status" value="1"/>
</dbReference>
<dbReference type="PROSITE" id="PS01087">
    <property type="entry name" value="RADICAL_ACTIVATING"/>
    <property type="match status" value="1"/>
</dbReference>
<comment type="function">
    <text evidence="1">Activation of pyruvate formate-lyase 1 under anaerobic conditions by generation of an organic free radical, using S-adenosylmethionine and reduced flavodoxin as cosubstrates to produce 5'-deoxy-adenosine.</text>
</comment>
<dbReference type="SUPFAM" id="SSF102114">
    <property type="entry name" value="Radical SAM enzymes"/>
    <property type="match status" value="1"/>
</dbReference>
<evidence type="ECO:0000256" key="2">
    <source>
        <dbReference type="ARBA" id="ARBA00009777"/>
    </source>
</evidence>
<dbReference type="EMBL" id="AP025314">
    <property type="protein sequence ID" value="BDD08889.1"/>
    <property type="molecule type" value="Genomic_DNA"/>
</dbReference>
<evidence type="ECO:0000256" key="1">
    <source>
        <dbReference type="ARBA" id="ARBA00002918"/>
    </source>
</evidence>
<dbReference type="GO" id="GO:0051539">
    <property type="term" value="F:4 iron, 4 sulfur cluster binding"/>
    <property type="evidence" value="ECO:0007669"/>
    <property type="project" value="UniProtKB-UniRule"/>
</dbReference>
<keyword evidence="12" id="KW-1185">Reference proteome</keyword>
<comment type="similarity">
    <text evidence="2 9">Belongs to the organic radical-activating enzymes family.</text>
</comment>
<evidence type="ECO:0000256" key="6">
    <source>
        <dbReference type="ARBA" id="ARBA00023002"/>
    </source>
</evidence>
<keyword evidence="5 9" id="KW-0479">Metal-binding</keyword>
<dbReference type="PIRSF" id="PIRSF000371">
    <property type="entry name" value="PFL_act_enz"/>
    <property type="match status" value="1"/>
</dbReference>
<protein>
    <recommendedName>
        <fullName evidence="9">Pyruvate formate-lyase-activating enzyme</fullName>
        <ecNumber evidence="9">1.97.1.4</ecNumber>
    </recommendedName>
</protein>
<dbReference type="InterPro" id="IPR058240">
    <property type="entry name" value="rSAM_sf"/>
</dbReference>
<accession>A0AAU9CR30</accession>
<sequence>MDADPNTAFGRYNGKGLPKQEVARTKYHHPNHSSHMLPKQDARHLNEQDEHLLRIHSIESFGTHDGPGIRLVVFVQGCEFRCLYCQNPDTLDVQGGQYIELDEIVRRAVNMKSYFGKRGGVTISGGEPLLQRKKLLKLFKMLHAEGIHTCVDSNGRLNTPDVHELLDETDLILLDVKHINDEWHRKLTGLSNVNTLKLAEYREQSGKPMWLRYVLVPGWSDQEEYLHELGQRFKDYKTIEKIEIQPYHKLGVHKWKELNMPYQLEDVEPPTQEQIDKARTIFEQYFTQVKVN</sequence>
<dbReference type="GO" id="GO:0046872">
    <property type="term" value="F:metal ion binding"/>
    <property type="evidence" value="ECO:0007669"/>
    <property type="project" value="UniProtKB-UniRule"/>
</dbReference>
<evidence type="ECO:0000256" key="7">
    <source>
        <dbReference type="ARBA" id="ARBA00023004"/>
    </source>
</evidence>
<dbReference type="InterPro" id="IPR012838">
    <property type="entry name" value="PFL1_activating"/>
</dbReference>
<dbReference type="InterPro" id="IPR012839">
    <property type="entry name" value="Organic_radical_activase"/>
</dbReference>
<gene>
    <name evidence="11" type="ORF">FUAX_13210</name>
</gene>
<comment type="catalytic activity">
    <reaction evidence="9">
        <text>glycyl-[formate C-acetyltransferase] + reduced [flavodoxin] + S-adenosyl-L-methionine = glycin-2-yl radical-[formate C-acetyltransferase] + semiquinone [flavodoxin] + 5'-deoxyadenosine + L-methionine + H(+)</text>
        <dbReference type="Rhea" id="RHEA:19225"/>
        <dbReference type="Rhea" id="RHEA-COMP:10622"/>
        <dbReference type="Rhea" id="RHEA-COMP:12190"/>
        <dbReference type="Rhea" id="RHEA-COMP:12191"/>
        <dbReference type="Rhea" id="RHEA-COMP:14480"/>
        <dbReference type="ChEBI" id="CHEBI:15378"/>
        <dbReference type="ChEBI" id="CHEBI:17319"/>
        <dbReference type="ChEBI" id="CHEBI:29947"/>
        <dbReference type="ChEBI" id="CHEBI:32722"/>
        <dbReference type="ChEBI" id="CHEBI:57618"/>
        <dbReference type="ChEBI" id="CHEBI:57844"/>
        <dbReference type="ChEBI" id="CHEBI:59789"/>
        <dbReference type="ChEBI" id="CHEBI:140311"/>
        <dbReference type="EC" id="1.97.1.4"/>
    </reaction>
</comment>
<organism evidence="11 12">
    <name type="scientific">Fulvitalea axinellae</name>
    <dbReference type="NCBI Taxonomy" id="1182444"/>
    <lineage>
        <taxon>Bacteria</taxon>
        <taxon>Pseudomonadati</taxon>
        <taxon>Bacteroidota</taxon>
        <taxon>Cytophagia</taxon>
        <taxon>Cytophagales</taxon>
        <taxon>Persicobacteraceae</taxon>
        <taxon>Fulvitalea</taxon>
    </lineage>
</organism>
<dbReference type="GO" id="GO:0005737">
    <property type="term" value="C:cytoplasm"/>
    <property type="evidence" value="ECO:0007669"/>
    <property type="project" value="UniProtKB-SubCell"/>
</dbReference>
<dbReference type="NCBIfam" id="TIGR02493">
    <property type="entry name" value="PFLA"/>
    <property type="match status" value="1"/>
</dbReference>
<evidence type="ECO:0000259" key="10">
    <source>
        <dbReference type="PROSITE" id="PS51918"/>
    </source>
</evidence>
<dbReference type="CDD" id="cd01335">
    <property type="entry name" value="Radical_SAM"/>
    <property type="match status" value="1"/>
</dbReference>
<keyword evidence="7 9" id="KW-0408">Iron</keyword>
<evidence type="ECO:0000256" key="8">
    <source>
        <dbReference type="ARBA" id="ARBA00023014"/>
    </source>
</evidence>
<dbReference type="PANTHER" id="PTHR30352">
    <property type="entry name" value="PYRUVATE FORMATE-LYASE-ACTIVATING ENZYME"/>
    <property type="match status" value="1"/>
</dbReference>
<dbReference type="Proteomes" id="UP001348817">
    <property type="component" value="Chromosome"/>
</dbReference>
<dbReference type="GO" id="GO:0043365">
    <property type="term" value="F:[formate-C-acetyltransferase]-activating enzyme activity"/>
    <property type="evidence" value="ECO:0007669"/>
    <property type="project" value="UniProtKB-UniRule"/>
</dbReference>
<dbReference type="RefSeq" id="WP_338394117.1">
    <property type="nucleotide sequence ID" value="NZ_AP025314.1"/>
</dbReference>
<feature type="domain" description="Radical SAM core" evidence="10">
    <location>
        <begin position="64"/>
        <end position="284"/>
    </location>
</feature>
<dbReference type="KEGG" id="fax:FUAX_13210"/>
<evidence type="ECO:0000256" key="3">
    <source>
        <dbReference type="ARBA" id="ARBA00022485"/>
    </source>
</evidence>
<dbReference type="AlphaFoldDB" id="A0AAU9CR30"/>
<comment type="subcellular location">
    <subcellularLocation>
        <location evidence="9">Cytoplasm</location>
    </subcellularLocation>
</comment>
<dbReference type="InterPro" id="IPR034457">
    <property type="entry name" value="Organic_radical-activating"/>
</dbReference>
<keyword evidence="11" id="KW-0670">Pyruvate</keyword>
<dbReference type="InterPro" id="IPR007197">
    <property type="entry name" value="rSAM"/>
</dbReference>
<reference evidence="11 12" key="1">
    <citation type="submission" date="2021-12" db="EMBL/GenBank/DDBJ databases">
        <title>Genome sequencing of bacteria with rrn-lacking chromosome and rrn-plasmid.</title>
        <authorList>
            <person name="Anda M."/>
            <person name="Iwasaki W."/>
        </authorList>
    </citation>
    <scope>NUCLEOTIDE SEQUENCE [LARGE SCALE GENOMIC DNA]</scope>
    <source>
        <strain evidence="11 12">DSM 100852</strain>
    </source>
</reference>
<evidence type="ECO:0000256" key="4">
    <source>
        <dbReference type="ARBA" id="ARBA00022691"/>
    </source>
</evidence>
<evidence type="ECO:0000256" key="5">
    <source>
        <dbReference type="ARBA" id="ARBA00022723"/>
    </source>
</evidence>
<evidence type="ECO:0000313" key="11">
    <source>
        <dbReference type="EMBL" id="BDD08889.1"/>
    </source>
</evidence>
<dbReference type="EC" id="1.97.1.4" evidence="9"/>
<name>A0AAU9CR30_9BACT</name>
<dbReference type="SFLD" id="SFLDG01066">
    <property type="entry name" value="organic_radical-activating_enz"/>
    <property type="match status" value="1"/>
</dbReference>
<dbReference type="SFLD" id="SFLDS00029">
    <property type="entry name" value="Radical_SAM"/>
    <property type="match status" value="1"/>
</dbReference>
<keyword evidence="6 9" id="KW-0560">Oxidoreductase</keyword>
<evidence type="ECO:0000256" key="9">
    <source>
        <dbReference type="RuleBase" id="RU362053"/>
    </source>
</evidence>
<dbReference type="InterPro" id="IPR001989">
    <property type="entry name" value="Radical_activat_CS"/>
</dbReference>
<keyword evidence="4 9" id="KW-0949">S-adenosyl-L-methionine</keyword>